<evidence type="ECO:0000313" key="2">
    <source>
        <dbReference type="EMBL" id="PFH56301.1"/>
    </source>
</evidence>
<keyword evidence="3" id="KW-1185">Reference proteome</keyword>
<evidence type="ECO:0000256" key="1">
    <source>
        <dbReference type="SAM" id="Phobius"/>
    </source>
</evidence>
<proteinExistence type="predicted"/>
<name>A0A2A9P5N6_OPHUN</name>
<comment type="caution">
    <text evidence="2">The sequence shown here is derived from an EMBL/GenBank/DDBJ whole genome shotgun (WGS) entry which is preliminary data.</text>
</comment>
<keyword evidence="1" id="KW-0472">Membrane</keyword>
<dbReference type="Proteomes" id="UP000037136">
    <property type="component" value="Unassembled WGS sequence"/>
</dbReference>
<reference evidence="2 3" key="1">
    <citation type="journal article" date="2015" name="BMC Genomics">
        <title>Gene expression during zombie ant biting behavior reflects the complexity underlying fungal parasitic behavioral manipulation.</title>
        <authorList>
            <person name="de Bekker C."/>
            <person name="Ohm R.A."/>
            <person name="Loreto R.G."/>
            <person name="Sebastian A."/>
            <person name="Albert I."/>
            <person name="Merrow M."/>
            <person name="Brachmann A."/>
            <person name="Hughes D.P."/>
        </authorList>
    </citation>
    <scope>NUCLEOTIDE SEQUENCE [LARGE SCALE GENOMIC DNA]</scope>
    <source>
        <strain evidence="2 3">SC16a</strain>
    </source>
</reference>
<keyword evidence="1" id="KW-1133">Transmembrane helix</keyword>
<organism evidence="2 3">
    <name type="scientific">Ophiocordyceps unilateralis</name>
    <name type="common">Zombie-ant fungus</name>
    <name type="synonym">Torrubia unilateralis</name>
    <dbReference type="NCBI Taxonomy" id="268505"/>
    <lineage>
        <taxon>Eukaryota</taxon>
        <taxon>Fungi</taxon>
        <taxon>Dikarya</taxon>
        <taxon>Ascomycota</taxon>
        <taxon>Pezizomycotina</taxon>
        <taxon>Sordariomycetes</taxon>
        <taxon>Hypocreomycetidae</taxon>
        <taxon>Hypocreales</taxon>
        <taxon>Ophiocordycipitaceae</taxon>
        <taxon>Ophiocordyceps</taxon>
    </lineage>
</organism>
<dbReference type="EMBL" id="LAZP02000612">
    <property type="protein sequence ID" value="PFH56301.1"/>
    <property type="molecule type" value="Genomic_DNA"/>
</dbReference>
<gene>
    <name evidence="2" type="ORF">XA68_16758</name>
</gene>
<feature type="transmembrane region" description="Helical" evidence="1">
    <location>
        <begin position="56"/>
        <end position="76"/>
    </location>
</feature>
<reference evidence="2 3" key="2">
    <citation type="journal article" date="2017" name="Sci. Rep.">
        <title>Ant-infecting Ophiocordyceps genomes reveal a high diversity of potential behavioral manipulation genes and a possible major role for enterotoxins.</title>
        <authorList>
            <person name="de Bekker C."/>
            <person name="Ohm R.A."/>
            <person name="Evans H.C."/>
            <person name="Brachmann A."/>
            <person name="Hughes D.P."/>
        </authorList>
    </citation>
    <scope>NUCLEOTIDE SEQUENCE [LARGE SCALE GENOMIC DNA]</scope>
    <source>
        <strain evidence="2 3">SC16a</strain>
    </source>
</reference>
<accession>A0A2A9P5N6</accession>
<dbReference type="AlphaFoldDB" id="A0A2A9P5N6"/>
<sequence>MIYRISRLYTNSEALSSIANESFSLSFPVSVHPFNALDGASWLDEAGRLLLIPVGFLYRAAFTYFVYSTPFMFLIAQQLFTTFAKRRASCLRNWFAF</sequence>
<evidence type="ECO:0000313" key="3">
    <source>
        <dbReference type="Proteomes" id="UP000037136"/>
    </source>
</evidence>
<keyword evidence="1" id="KW-0812">Transmembrane</keyword>
<protein>
    <submittedName>
        <fullName evidence="2">Uncharacterized protein</fullName>
    </submittedName>
</protein>